<comment type="similarity">
    <text evidence="2">Belongs to the 3-hydroxyacyl-CoA dehydrogenase family.</text>
</comment>
<organism evidence="9 10">
    <name type="scientific">Heyndrickxia camelliae</name>
    <dbReference type="NCBI Taxonomy" id="1707093"/>
    <lineage>
        <taxon>Bacteria</taxon>
        <taxon>Bacillati</taxon>
        <taxon>Bacillota</taxon>
        <taxon>Bacilli</taxon>
        <taxon>Bacillales</taxon>
        <taxon>Bacillaceae</taxon>
        <taxon>Heyndrickxia</taxon>
    </lineage>
</organism>
<dbReference type="SUPFAM" id="SSF48179">
    <property type="entry name" value="6-phosphogluconate dehydrogenase C-terminal domain-like"/>
    <property type="match status" value="1"/>
</dbReference>
<evidence type="ECO:0000259" key="7">
    <source>
        <dbReference type="Pfam" id="PF00725"/>
    </source>
</evidence>
<feature type="domain" description="3-hydroxyacyl-CoA dehydrogenase C-terminal" evidence="7">
    <location>
        <begin position="189"/>
        <end position="287"/>
    </location>
</feature>
<evidence type="ECO:0000313" key="9">
    <source>
        <dbReference type="EMBL" id="PKR85725.1"/>
    </source>
</evidence>
<dbReference type="PANTHER" id="PTHR48075:SF5">
    <property type="entry name" value="3-HYDROXYBUTYRYL-COA DEHYDROGENASE"/>
    <property type="match status" value="1"/>
</dbReference>
<evidence type="ECO:0000256" key="1">
    <source>
        <dbReference type="ARBA" id="ARBA00005086"/>
    </source>
</evidence>
<dbReference type="InterPro" id="IPR022694">
    <property type="entry name" value="3-OHacyl-CoA_DH"/>
</dbReference>
<dbReference type="InterPro" id="IPR008927">
    <property type="entry name" value="6-PGluconate_DH-like_C_sf"/>
</dbReference>
<protein>
    <submittedName>
        <fullName evidence="9">3-hydroxyacyl-CoA dehydrogenase</fullName>
    </submittedName>
</protein>
<evidence type="ECO:0000313" key="10">
    <source>
        <dbReference type="Proteomes" id="UP000233440"/>
    </source>
</evidence>
<feature type="binding site" evidence="5">
    <location>
        <position position="279"/>
    </location>
    <ligand>
        <name>NAD(+)</name>
        <dbReference type="ChEBI" id="CHEBI:57540"/>
    </ligand>
</feature>
<keyword evidence="10" id="KW-1185">Reference proteome</keyword>
<dbReference type="Pfam" id="PF02737">
    <property type="entry name" value="3HCDH_N"/>
    <property type="match status" value="1"/>
</dbReference>
<feature type="binding site" evidence="5">
    <location>
        <begin position="9"/>
        <end position="14"/>
    </location>
    <ligand>
        <name>NAD(+)</name>
        <dbReference type="ChEBI" id="CHEBI:57540"/>
    </ligand>
</feature>
<dbReference type="PIRSF" id="PIRSF000105">
    <property type="entry name" value="HCDH"/>
    <property type="match status" value="1"/>
</dbReference>
<dbReference type="GO" id="GO:0006631">
    <property type="term" value="P:fatty acid metabolic process"/>
    <property type="evidence" value="ECO:0007669"/>
    <property type="project" value="InterPro"/>
</dbReference>
<feature type="binding site" evidence="5">
    <location>
        <position position="92"/>
    </location>
    <ligand>
        <name>NAD(+)</name>
        <dbReference type="ChEBI" id="CHEBI:57540"/>
    </ligand>
</feature>
<comment type="pathway">
    <text evidence="1">Lipid metabolism; butanoate metabolism.</text>
</comment>
<name>A0A2N3LMC3_9BACI</name>
<dbReference type="InterPro" id="IPR006108">
    <property type="entry name" value="3HC_DH_C"/>
</dbReference>
<feature type="site" description="Important for catalytic activity" evidence="4">
    <location>
        <position position="142"/>
    </location>
</feature>
<dbReference type="Gene3D" id="3.40.50.720">
    <property type="entry name" value="NAD(P)-binding Rossmann-like Domain"/>
    <property type="match status" value="1"/>
</dbReference>
<proteinExistence type="inferred from homology"/>
<evidence type="ECO:0000256" key="5">
    <source>
        <dbReference type="PIRSR" id="PIRSR000105-2"/>
    </source>
</evidence>
<gene>
    <name evidence="9" type="ORF">CWO92_08450</name>
</gene>
<evidence type="ECO:0000256" key="4">
    <source>
        <dbReference type="PIRSR" id="PIRSR000105-1"/>
    </source>
</evidence>
<dbReference type="InterPro" id="IPR036291">
    <property type="entry name" value="NAD(P)-bd_dom_sf"/>
</dbReference>
<dbReference type="OrthoDB" id="9815331at2"/>
<keyword evidence="5" id="KW-0520">NAD</keyword>
<dbReference type="GO" id="GO:0070403">
    <property type="term" value="F:NAD+ binding"/>
    <property type="evidence" value="ECO:0007669"/>
    <property type="project" value="InterPro"/>
</dbReference>
<feature type="binding site" evidence="5">
    <location>
        <position position="97"/>
    </location>
    <ligand>
        <name>NAD(+)</name>
        <dbReference type="ChEBI" id="CHEBI:57540"/>
    </ligand>
</feature>
<feature type="binding site" evidence="5">
    <location>
        <position position="145"/>
    </location>
    <ligand>
        <name>NAD(+)</name>
        <dbReference type="ChEBI" id="CHEBI:57540"/>
    </ligand>
</feature>
<dbReference type="Pfam" id="PF00725">
    <property type="entry name" value="3HCDH"/>
    <property type="match status" value="1"/>
</dbReference>
<keyword evidence="6" id="KW-0175">Coiled coil</keyword>
<dbReference type="EMBL" id="PIQO01000004">
    <property type="protein sequence ID" value="PKR85725.1"/>
    <property type="molecule type" value="Genomic_DNA"/>
</dbReference>
<dbReference type="InterPro" id="IPR006176">
    <property type="entry name" value="3-OHacyl-CoA_DH_NAD-bd"/>
</dbReference>
<feature type="binding site" evidence="5">
    <location>
        <position position="32"/>
    </location>
    <ligand>
        <name>NAD(+)</name>
        <dbReference type="ChEBI" id="CHEBI:57540"/>
    </ligand>
</feature>
<dbReference type="InterPro" id="IPR013328">
    <property type="entry name" value="6PGD_dom2"/>
</dbReference>
<sequence>MIKKIAVIGAGTMGHGIAEAFAMYGYDVHLYDTDEKKLKAALKEIEEELHILAQESFINPHSVGLTLDRISIFIDLKEAVKDRDYVIEAIPEILELKQGLFKKLDEYCPAHTILASNTSSLSLTKMVEQISEQRKERVIINHWYNPAHLMPLVELSYFGNMPNHLFKEVEQLYQSIKKQTVKVLKDIPGLIANRIQQGIAREVFSLMEMGVATSDDIDKALKFGPAFRYATTGQLEIADLGGLDIWCTVGDNLLKVMDHSQQANELLRQKVAEGKLGMKSGKGFYEYKEADISVIKNWFAKKLIHQLKASEFYID</sequence>
<keyword evidence="3" id="KW-0560">Oxidoreductase</keyword>
<comment type="caution">
    <text evidence="9">The sequence shown here is derived from an EMBL/GenBank/DDBJ whole genome shotgun (WGS) entry which is preliminary data.</text>
</comment>
<dbReference type="SUPFAM" id="SSF51735">
    <property type="entry name" value="NAD(P)-binding Rossmann-fold domains"/>
    <property type="match status" value="1"/>
</dbReference>
<evidence type="ECO:0000256" key="3">
    <source>
        <dbReference type="ARBA" id="ARBA00023002"/>
    </source>
</evidence>
<feature type="binding site" evidence="5">
    <location>
        <position position="119"/>
    </location>
    <ligand>
        <name>NAD(+)</name>
        <dbReference type="ChEBI" id="CHEBI:57540"/>
    </ligand>
</feature>
<feature type="coiled-coil region" evidence="6">
    <location>
        <begin position="28"/>
        <end position="55"/>
    </location>
</feature>
<dbReference type="AlphaFoldDB" id="A0A2N3LMC3"/>
<feature type="domain" description="3-hydroxyacyl-CoA dehydrogenase NAD binding" evidence="8">
    <location>
        <begin position="4"/>
        <end position="186"/>
    </location>
</feature>
<reference evidence="9 10" key="1">
    <citation type="submission" date="2017-11" db="EMBL/GenBank/DDBJ databases">
        <title>Bacillus camelliae sp. nov., isolated from pu'er tea.</title>
        <authorList>
            <person name="Niu L."/>
        </authorList>
    </citation>
    <scope>NUCLEOTIDE SEQUENCE [LARGE SCALE GENOMIC DNA]</scope>
    <source>
        <strain evidence="9 10">7578-1</strain>
    </source>
</reference>
<evidence type="ECO:0000259" key="8">
    <source>
        <dbReference type="Pfam" id="PF02737"/>
    </source>
</evidence>
<dbReference type="GO" id="GO:0016616">
    <property type="term" value="F:oxidoreductase activity, acting on the CH-OH group of donors, NAD or NADP as acceptor"/>
    <property type="evidence" value="ECO:0007669"/>
    <property type="project" value="InterPro"/>
</dbReference>
<dbReference type="Gene3D" id="1.10.1040.10">
    <property type="entry name" value="N-(1-d-carboxylethyl)-l-norvaline Dehydrogenase, domain 2"/>
    <property type="match status" value="1"/>
</dbReference>
<evidence type="ECO:0000256" key="6">
    <source>
        <dbReference type="SAM" id="Coils"/>
    </source>
</evidence>
<dbReference type="RefSeq" id="WP_101353774.1">
    <property type="nucleotide sequence ID" value="NZ_PIQO01000004.1"/>
</dbReference>
<accession>A0A2N3LMC3</accession>
<dbReference type="PANTHER" id="PTHR48075">
    <property type="entry name" value="3-HYDROXYACYL-COA DEHYDROGENASE FAMILY PROTEIN"/>
    <property type="match status" value="1"/>
</dbReference>
<evidence type="ECO:0000256" key="2">
    <source>
        <dbReference type="ARBA" id="ARBA00009463"/>
    </source>
</evidence>
<dbReference type="Proteomes" id="UP000233440">
    <property type="component" value="Unassembled WGS sequence"/>
</dbReference>